<dbReference type="EnsemblPlants" id="KQL04323">
    <property type="protein sequence ID" value="KQL04323"/>
    <property type="gene ID" value="SETIT_005399mg"/>
</dbReference>
<dbReference type="HOGENOM" id="CLU_3300322_0_0_1"/>
<proteinExistence type="predicted"/>
<reference evidence="1" key="2">
    <citation type="submission" date="2018-08" db="UniProtKB">
        <authorList>
            <consortium name="EnsemblPlants"/>
        </authorList>
    </citation>
    <scope>IDENTIFICATION</scope>
    <source>
        <strain evidence="1">Yugu1</strain>
    </source>
</reference>
<dbReference type="AlphaFoldDB" id="K3XTZ2"/>
<reference evidence="2" key="1">
    <citation type="journal article" date="2012" name="Nat. Biotechnol.">
        <title>Reference genome sequence of the model plant Setaria.</title>
        <authorList>
            <person name="Bennetzen J.L."/>
            <person name="Schmutz J."/>
            <person name="Wang H."/>
            <person name="Percifield R."/>
            <person name="Hawkins J."/>
            <person name="Pontaroli A.C."/>
            <person name="Estep M."/>
            <person name="Feng L."/>
            <person name="Vaughn J.N."/>
            <person name="Grimwood J."/>
            <person name="Jenkins J."/>
            <person name="Barry K."/>
            <person name="Lindquist E."/>
            <person name="Hellsten U."/>
            <person name="Deshpande S."/>
            <person name="Wang X."/>
            <person name="Wu X."/>
            <person name="Mitros T."/>
            <person name="Triplett J."/>
            <person name="Yang X."/>
            <person name="Ye C.Y."/>
            <person name="Mauro-Herrera M."/>
            <person name="Wang L."/>
            <person name="Li P."/>
            <person name="Sharma M."/>
            <person name="Sharma R."/>
            <person name="Ronald P.C."/>
            <person name="Panaud O."/>
            <person name="Kellogg E.A."/>
            <person name="Brutnell T.P."/>
            <person name="Doust A.N."/>
            <person name="Tuskan G.A."/>
            <person name="Rokhsar D."/>
            <person name="Devos K.M."/>
        </authorList>
    </citation>
    <scope>NUCLEOTIDE SEQUENCE [LARGE SCALE GENOMIC DNA]</scope>
    <source>
        <strain evidence="2">cv. Yugu1</strain>
    </source>
</reference>
<evidence type="ECO:0000313" key="1">
    <source>
        <dbReference type="EnsemblPlants" id="KQL04323"/>
    </source>
</evidence>
<dbReference type="EMBL" id="AGNK02002845">
    <property type="status" value="NOT_ANNOTATED_CDS"/>
    <property type="molecule type" value="Genomic_DNA"/>
</dbReference>
<dbReference type="Proteomes" id="UP000004995">
    <property type="component" value="Unassembled WGS sequence"/>
</dbReference>
<sequence>MAAFQNLRREYMHRATMQRKWFTKSTDKFALVCRMRTLII</sequence>
<keyword evidence="2" id="KW-1185">Reference proteome</keyword>
<name>K3XTZ2_SETIT</name>
<evidence type="ECO:0000313" key="2">
    <source>
        <dbReference type="Proteomes" id="UP000004995"/>
    </source>
</evidence>
<organism evidence="1 2">
    <name type="scientific">Setaria italica</name>
    <name type="common">Foxtail millet</name>
    <name type="synonym">Panicum italicum</name>
    <dbReference type="NCBI Taxonomy" id="4555"/>
    <lineage>
        <taxon>Eukaryota</taxon>
        <taxon>Viridiplantae</taxon>
        <taxon>Streptophyta</taxon>
        <taxon>Embryophyta</taxon>
        <taxon>Tracheophyta</taxon>
        <taxon>Spermatophyta</taxon>
        <taxon>Magnoliopsida</taxon>
        <taxon>Liliopsida</taxon>
        <taxon>Poales</taxon>
        <taxon>Poaceae</taxon>
        <taxon>PACMAD clade</taxon>
        <taxon>Panicoideae</taxon>
        <taxon>Panicodae</taxon>
        <taxon>Paniceae</taxon>
        <taxon>Cenchrinae</taxon>
        <taxon>Setaria</taxon>
    </lineage>
</organism>
<accession>K3XTZ2</accession>
<dbReference type="Gramene" id="KQL04323">
    <property type="protein sequence ID" value="KQL04323"/>
    <property type="gene ID" value="SETIT_005399mg"/>
</dbReference>
<dbReference type="InParanoid" id="K3XTZ2"/>
<protein>
    <submittedName>
        <fullName evidence="1">Uncharacterized protein</fullName>
    </submittedName>
</protein>